<dbReference type="GO" id="GO:0015035">
    <property type="term" value="F:protein-disulfide reductase activity"/>
    <property type="evidence" value="ECO:0007669"/>
    <property type="project" value="TreeGrafter"/>
</dbReference>
<dbReference type="VEuPathDB" id="TrichDB:TRFO_03658"/>
<protein>
    <submittedName>
        <fullName evidence="2">Thioredoxin family protein</fullName>
    </submittedName>
</protein>
<dbReference type="CDD" id="cd02961">
    <property type="entry name" value="PDI_a_family"/>
    <property type="match status" value="1"/>
</dbReference>
<dbReference type="Proteomes" id="UP000179807">
    <property type="component" value="Unassembled WGS sequence"/>
</dbReference>
<organism evidence="2 3">
    <name type="scientific">Tritrichomonas foetus</name>
    <dbReference type="NCBI Taxonomy" id="1144522"/>
    <lineage>
        <taxon>Eukaryota</taxon>
        <taxon>Metamonada</taxon>
        <taxon>Parabasalia</taxon>
        <taxon>Tritrichomonadida</taxon>
        <taxon>Tritrichomonadidae</taxon>
        <taxon>Tritrichomonas</taxon>
    </lineage>
</organism>
<dbReference type="Gene3D" id="3.40.30.10">
    <property type="entry name" value="Glutaredoxin"/>
    <property type="match status" value="1"/>
</dbReference>
<keyword evidence="3" id="KW-1185">Reference proteome</keyword>
<dbReference type="EMBL" id="MLAK01000560">
    <property type="protein sequence ID" value="OHT12621.1"/>
    <property type="molecule type" value="Genomic_DNA"/>
</dbReference>
<dbReference type="SUPFAM" id="SSF52833">
    <property type="entry name" value="Thioredoxin-like"/>
    <property type="match status" value="2"/>
</dbReference>
<sequence>MFFLFFAYSNCYTFGSGIKELNSKNWYTEIQQRSNLTVYVVMFHGQHCPACQMAYPNFVEAAKSATSTIKFGEVDTSREYNLASQFQIRGIPTFIVFHPNGESPYNGDRSARSFLNSAYKYVPNLAETVDETWTEMNKTVILFSDKKTVPPLWKAVSCHFHNKSVKIGFSDDEKIRALFKITAVPTILMTHNDTHYVYNGKNSFPEIRKGVVDFFNGKIKPPAPKTPIPVVISPLEDEEQFANICKGKGSYCVIIGAEEASATFREVARRYRNDPFKFLTCGEKCPIEYAKKGFIIVHPKREAAIRINEEGELRAGLDRVIGGDARFTPISKLTENEL</sequence>
<feature type="domain" description="Thioredoxin" evidence="1">
    <location>
        <begin position="19"/>
        <end position="114"/>
    </location>
</feature>
<proteinExistence type="predicted"/>
<dbReference type="AlphaFoldDB" id="A0A1J4KT09"/>
<dbReference type="GO" id="GO:0005788">
    <property type="term" value="C:endoplasmic reticulum lumen"/>
    <property type="evidence" value="ECO:0007669"/>
    <property type="project" value="TreeGrafter"/>
</dbReference>
<dbReference type="RefSeq" id="XP_068365757.1">
    <property type="nucleotide sequence ID" value="XM_068491436.1"/>
</dbReference>
<evidence type="ECO:0000313" key="2">
    <source>
        <dbReference type="EMBL" id="OHT12621.1"/>
    </source>
</evidence>
<accession>A0A1J4KT09</accession>
<dbReference type="GO" id="GO:0034976">
    <property type="term" value="P:response to endoplasmic reticulum stress"/>
    <property type="evidence" value="ECO:0007669"/>
    <property type="project" value="TreeGrafter"/>
</dbReference>
<dbReference type="GeneID" id="94826140"/>
<dbReference type="InterPro" id="IPR013766">
    <property type="entry name" value="Thioredoxin_domain"/>
</dbReference>
<dbReference type="InterPro" id="IPR036249">
    <property type="entry name" value="Thioredoxin-like_sf"/>
</dbReference>
<reference evidence="2" key="1">
    <citation type="submission" date="2016-10" db="EMBL/GenBank/DDBJ databases">
        <authorList>
            <person name="Benchimol M."/>
            <person name="Almeida L.G."/>
            <person name="Vasconcelos A.T."/>
            <person name="Perreira-Neves A."/>
            <person name="Rosa I.A."/>
            <person name="Tasca T."/>
            <person name="Bogo M.R."/>
            <person name="de Souza W."/>
        </authorList>
    </citation>
    <scope>NUCLEOTIDE SEQUENCE [LARGE SCALE GENOMIC DNA]</scope>
    <source>
        <strain evidence="2">K</strain>
    </source>
</reference>
<dbReference type="Pfam" id="PF00085">
    <property type="entry name" value="Thioredoxin"/>
    <property type="match status" value="1"/>
</dbReference>
<name>A0A1J4KT09_9EUKA</name>
<dbReference type="PANTHER" id="PTHR45815">
    <property type="entry name" value="PROTEIN DISULFIDE-ISOMERASE A6"/>
    <property type="match status" value="1"/>
</dbReference>
<gene>
    <name evidence="2" type="ORF">TRFO_03658</name>
</gene>
<dbReference type="PANTHER" id="PTHR45815:SF3">
    <property type="entry name" value="PROTEIN DISULFIDE-ISOMERASE A6"/>
    <property type="match status" value="1"/>
</dbReference>
<comment type="caution">
    <text evidence="2">The sequence shown here is derived from an EMBL/GenBank/DDBJ whole genome shotgun (WGS) entry which is preliminary data.</text>
</comment>
<dbReference type="OrthoDB" id="427280at2759"/>
<evidence type="ECO:0000259" key="1">
    <source>
        <dbReference type="Pfam" id="PF00085"/>
    </source>
</evidence>
<evidence type="ECO:0000313" key="3">
    <source>
        <dbReference type="Proteomes" id="UP000179807"/>
    </source>
</evidence>